<dbReference type="EMBL" id="JAZGQO010000009">
    <property type="protein sequence ID" value="KAK6178293.1"/>
    <property type="molecule type" value="Genomic_DNA"/>
</dbReference>
<reference evidence="1 2" key="1">
    <citation type="submission" date="2024-01" db="EMBL/GenBank/DDBJ databases">
        <title>The genome of the rayed Mediterranean limpet Patella caerulea (Linnaeus, 1758).</title>
        <authorList>
            <person name="Anh-Thu Weber A."/>
            <person name="Halstead-Nussloch G."/>
        </authorList>
    </citation>
    <scope>NUCLEOTIDE SEQUENCE [LARGE SCALE GENOMIC DNA]</scope>
    <source>
        <strain evidence="1">AATW-2023a</strain>
        <tissue evidence="1">Whole specimen</tissue>
    </source>
</reference>
<protein>
    <submittedName>
        <fullName evidence="1">Uncharacterized protein</fullName>
    </submittedName>
</protein>
<evidence type="ECO:0000313" key="2">
    <source>
        <dbReference type="Proteomes" id="UP001347796"/>
    </source>
</evidence>
<name>A0AAN8JLM7_PATCE</name>
<dbReference type="Proteomes" id="UP001347796">
    <property type="component" value="Unassembled WGS sequence"/>
</dbReference>
<organism evidence="1 2">
    <name type="scientific">Patella caerulea</name>
    <name type="common">Rayed Mediterranean limpet</name>
    <dbReference type="NCBI Taxonomy" id="87958"/>
    <lineage>
        <taxon>Eukaryota</taxon>
        <taxon>Metazoa</taxon>
        <taxon>Spiralia</taxon>
        <taxon>Lophotrochozoa</taxon>
        <taxon>Mollusca</taxon>
        <taxon>Gastropoda</taxon>
        <taxon>Patellogastropoda</taxon>
        <taxon>Patelloidea</taxon>
        <taxon>Patellidae</taxon>
        <taxon>Patella</taxon>
    </lineage>
</organism>
<dbReference type="AlphaFoldDB" id="A0AAN8JLM7"/>
<evidence type="ECO:0000313" key="1">
    <source>
        <dbReference type="EMBL" id="KAK6178293.1"/>
    </source>
</evidence>
<keyword evidence="2" id="KW-1185">Reference proteome</keyword>
<comment type="caution">
    <text evidence="1">The sequence shown here is derived from an EMBL/GenBank/DDBJ whole genome shotgun (WGS) entry which is preliminary data.</text>
</comment>
<proteinExistence type="predicted"/>
<sequence length="219" mass="25126">MKLHISPFSAPTRSSQGEIRVIMYSVKQYFVLAFSSIVLLVHSSKCNEFSSLISGPDGVKRDPGWGKRNRMLASEKDVSQYKRVPGWGRRSMSALLDADKWIGDIFKDFSRRVPDWDRRSIGVYTDDKRTPGWGKRGQTWHKRAPGWGKRTPGWGKRSPGWGKRSDCSSLENQFNYYVSKAAQVGKVIFTQIDYNCILNLLLEYHSVQNSINNYYKCSL</sequence>
<gene>
    <name evidence="1" type="ORF">SNE40_013096</name>
</gene>
<accession>A0AAN8JLM7</accession>